<keyword evidence="5" id="KW-1185">Reference proteome</keyword>
<dbReference type="RefSeq" id="WP_111956171.1">
    <property type="nucleotide sequence ID" value="NZ_CP036313.1"/>
</dbReference>
<dbReference type="InterPro" id="IPR001036">
    <property type="entry name" value="Acrflvin-R"/>
</dbReference>
<dbReference type="AlphaFoldDB" id="A0A328FDM5"/>
<dbReference type="GO" id="GO:0042910">
    <property type="term" value="F:xenobiotic transmembrane transporter activity"/>
    <property type="evidence" value="ECO:0007669"/>
    <property type="project" value="TreeGrafter"/>
</dbReference>
<evidence type="ECO:0000313" key="4">
    <source>
        <dbReference type="Proteomes" id="UP000248798"/>
    </source>
</evidence>
<protein>
    <submittedName>
        <fullName evidence="3">AcrB/AcrD/AcrF family protein</fullName>
    </submittedName>
    <submittedName>
        <fullName evidence="2">Efflux RND transporter permease subunit</fullName>
    </submittedName>
</protein>
<dbReference type="Gene3D" id="1.20.1640.10">
    <property type="entry name" value="Multidrug efflux transporter AcrB transmembrane domain"/>
    <property type="match status" value="2"/>
</dbReference>
<evidence type="ECO:0000313" key="2">
    <source>
        <dbReference type="EMBL" id="QBH15087.1"/>
    </source>
</evidence>
<feature type="transmembrane region" description="Helical" evidence="1">
    <location>
        <begin position="394"/>
        <end position="416"/>
    </location>
</feature>
<dbReference type="OrthoDB" id="9806532at2"/>
<name>A0A328FDM5_9BACT</name>
<dbReference type="EMBL" id="QLNI01000017">
    <property type="protein sequence ID" value="RAM02236.1"/>
    <property type="molecule type" value="Genomic_DNA"/>
</dbReference>
<feature type="transmembrane region" description="Helical" evidence="1">
    <location>
        <begin position="922"/>
        <end position="944"/>
    </location>
</feature>
<dbReference type="InterPro" id="IPR027463">
    <property type="entry name" value="AcrB_DN_DC_subdom"/>
</dbReference>
<feature type="transmembrane region" description="Helical" evidence="1">
    <location>
        <begin position="540"/>
        <end position="558"/>
    </location>
</feature>
<reference evidence="2 5" key="2">
    <citation type="submission" date="2019-02" db="EMBL/GenBank/DDBJ databases">
        <title>Complete genome sequence of Desulfobacter hydrogenophilus AcRS1.</title>
        <authorList>
            <person name="Marietou A."/>
            <person name="Lund M.B."/>
            <person name="Marshall I.P.G."/>
            <person name="Schreiber L."/>
            <person name="Jorgensen B."/>
        </authorList>
    </citation>
    <scope>NUCLEOTIDE SEQUENCE [LARGE SCALE GENOMIC DNA]</scope>
    <source>
        <strain evidence="2 5">AcRS1</strain>
    </source>
</reference>
<dbReference type="Proteomes" id="UP000248798">
    <property type="component" value="Unassembled WGS sequence"/>
</dbReference>
<dbReference type="Gene3D" id="3.30.2090.10">
    <property type="entry name" value="Multidrug efflux transporter AcrB TolC docking domain, DN and DC subdomains"/>
    <property type="match status" value="2"/>
</dbReference>
<dbReference type="PRINTS" id="PR00702">
    <property type="entry name" value="ACRIFLAVINRP"/>
</dbReference>
<dbReference type="PANTHER" id="PTHR32063">
    <property type="match status" value="1"/>
</dbReference>
<dbReference type="EMBL" id="CP036313">
    <property type="protein sequence ID" value="QBH15087.1"/>
    <property type="molecule type" value="Genomic_DNA"/>
</dbReference>
<dbReference type="SUPFAM" id="SSF82866">
    <property type="entry name" value="Multidrug efflux transporter AcrB transmembrane domain"/>
    <property type="match status" value="2"/>
</dbReference>
<dbReference type="SUPFAM" id="SSF82693">
    <property type="entry name" value="Multidrug efflux transporter AcrB pore domain, PN1, PN2, PC1 and PC2 subdomains"/>
    <property type="match status" value="2"/>
</dbReference>
<dbReference type="Gene3D" id="3.30.70.1320">
    <property type="entry name" value="Multidrug efflux transporter AcrB pore domain like"/>
    <property type="match status" value="1"/>
</dbReference>
<evidence type="ECO:0000313" key="5">
    <source>
        <dbReference type="Proteomes" id="UP000293902"/>
    </source>
</evidence>
<keyword evidence="1" id="KW-1133">Transmembrane helix</keyword>
<feature type="transmembrane region" description="Helical" evidence="1">
    <location>
        <begin position="972"/>
        <end position="989"/>
    </location>
</feature>
<dbReference type="GO" id="GO:0005886">
    <property type="term" value="C:plasma membrane"/>
    <property type="evidence" value="ECO:0007669"/>
    <property type="project" value="TreeGrafter"/>
</dbReference>
<gene>
    <name evidence="3" type="ORF">DO021_09860</name>
    <name evidence="2" type="ORF">EYB58_20480</name>
</gene>
<proteinExistence type="predicted"/>
<dbReference type="Proteomes" id="UP000293902">
    <property type="component" value="Chromosome"/>
</dbReference>
<feature type="transmembrane region" description="Helical" evidence="1">
    <location>
        <begin position="343"/>
        <end position="374"/>
    </location>
</feature>
<feature type="transmembrane region" description="Helical" evidence="1">
    <location>
        <begin position="871"/>
        <end position="890"/>
    </location>
</feature>
<evidence type="ECO:0000313" key="3">
    <source>
        <dbReference type="EMBL" id="RAM02236.1"/>
    </source>
</evidence>
<dbReference type="Gene3D" id="3.30.70.1440">
    <property type="entry name" value="Multidrug efflux transporter AcrB pore domain"/>
    <property type="match status" value="1"/>
</dbReference>
<feature type="transmembrane region" description="Helical" evidence="1">
    <location>
        <begin position="12"/>
        <end position="32"/>
    </location>
</feature>
<dbReference type="SUPFAM" id="SSF82714">
    <property type="entry name" value="Multidrug efflux transporter AcrB TolC docking domain, DN and DC subdomains"/>
    <property type="match status" value="2"/>
</dbReference>
<organism evidence="3 4">
    <name type="scientific">Desulfobacter hydrogenophilus</name>
    <dbReference type="NCBI Taxonomy" id="2291"/>
    <lineage>
        <taxon>Bacteria</taxon>
        <taxon>Pseudomonadati</taxon>
        <taxon>Thermodesulfobacteriota</taxon>
        <taxon>Desulfobacteria</taxon>
        <taxon>Desulfobacterales</taxon>
        <taxon>Desulfobacteraceae</taxon>
        <taxon>Desulfobacter</taxon>
    </lineage>
</organism>
<evidence type="ECO:0000256" key="1">
    <source>
        <dbReference type="SAM" id="Phobius"/>
    </source>
</evidence>
<feature type="transmembrane region" description="Helical" evidence="1">
    <location>
        <begin position="436"/>
        <end position="454"/>
    </location>
</feature>
<dbReference type="Gene3D" id="3.30.70.1430">
    <property type="entry name" value="Multidrug efflux transporter AcrB pore domain"/>
    <property type="match status" value="2"/>
</dbReference>
<reference evidence="3 4" key="1">
    <citation type="submission" date="2018-06" db="EMBL/GenBank/DDBJ databases">
        <title>Complete Genome Sequence of Desulfobacter hydrogenophilus (DSM3380).</title>
        <authorList>
            <person name="Marietou A."/>
            <person name="Schreiber L."/>
            <person name="Marshall I."/>
            <person name="Jorgensen B."/>
        </authorList>
    </citation>
    <scope>NUCLEOTIDE SEQUENCE [LARGE SCALE GENOMIC DNA]</scope>
    <source>
        <strain evidence="3 4">DSM 3380</strain>
    </source>
</reference>
<dbReference type="Pfam" id="PF00873">
    <property type="entry name" value="ACR_tran"/>
    <property type="match status" value="1"/>
</dbReference>
<keyword evidence="1" id="KW-0812">Transmembrane</keyword>
<keyword evidence="1" id="KW-0472">Membrane</keyword>
<feature type="transmembrane region" description="Helical" evidence="1">
    <location>
        <begin position="1001"/>
        <end position="1026"/>
    </location>
</feature>
<dbReference type="PANTHER" id="PTHR32063:SF33">
    <property type="entry name" value="RND SUPERFAMILY EFFLUX PUMP PERMEASE COMPONENT"/>
    <property type="match status" value="1"/>
</dbReference>
<sequence length="1051" mass="115778">MSNKMRGIIPWFAQNSVAANLLLILIISLGLMQMGKLRKEAFPSLSPNSLTVSVTYDSGSAQQSEEGLAIKIEEELEDVLGIKTITSSSTTTGTTVTIEMKDDYDLDTLLRDVKSKVDAISNFPTDADKPVIEKAEREEHALWLQLYGEVGRHTLQTLAEKLKDDLLANINVNRVAISGDLDPMISVEIDEAQLQSYGLSLSDVEDAINNESGSSRTAVLRDKALYLQLKASEQAYLKEEFAAIPLVTLGDGSRIRLGDVAKIDDTFDDETPVLSRFNSHTSIALQVITTGQDDISRTVVGAKKVVEEFKNSGSLPGNVKLISWYDRSTTIIERLELLAQNALTGFLIVFILLALFLNLTVAFWVSMGLPFIFFGTLYFMGDSFAGLSLNEFTTFGFIMALGIVVDDAVVIGESIYTLRAKAGDTIENTIRGTQAVAVPTLFGVLTTVAAFYAISQVSGHMGELYSQFAIVVTICLVLSVIESKLILPSHLAHINTRRTPGKNGIQRSWMWVQKITDQSLNLLNDRIYGPLIKVALHHRYAVLVVFAGIFVFVISMPLTGMVRMSFFPDIPGDTVRAELTMKNDASYGQTHAALSLLESRAHDADRELRHTNDDENSDIAYLQVLSEADQSGSVKLQLTKDAPYDIDTFTRKWRELSGTPEGAKTLSVQNTPHMVDALRIELRSSDDTVLTLAGEAVKSRLSSIVAVSGIEDNLEPGQPQLFMELTPQGRALGFTTDMLAEQVLQAFSGQVVQRFQRSVDEVEVKVRYPEGARKSVSDVLNANVRTSDGTVVPLPSVANITYGYTRDTITRIDGKRAVYVSADVDKDIMSSTELVTQLQKQLVPKLKQQYPSLDIDFSGEAQEQAETQTSMVDMFILALFIIYFLLAIPLKSYMQPFLIMTAIPFGIVGAVLGHWINDLSLGILSLNGIIALSGVVVNDSLLLVSTFNDLRRHSDTSLLETVRWAGKSRLRAVLLTSLTTVAGLLPLLYETSHQAQFLIPAAVSLAYGIMFATVITLILIPVLLVVQYDIGRCLTWFLWWINPFAERKEMC</sequence>
<accession>A0A328FDM5</accession>
<feature type="transmembrane region" description="Helical" evidence="1">
    <location>
        <begin position="897"/>
        <end position="916"/>
    </location>
</feature>
<feature type="transmembrane region" description="Helical" evidence="1">
    <location>
        <begin position="466"/>
        <end position="487"/>
    </location>
</feature>